<keyword evidence="3" id="KW-0813">Transport</keyword>
<dbReference type="OrthoDB" id="9776218at2"/>
<dbReference type="GO" id="GO:0140359">
    <property type="term" value="F:ABC-type transporter activity"/>
    <property type="evidence" value="ECO:0007669"/>
    <property type="project" value="InterPro"/>
</dbReference>
<comment type="subcellular location">
    <subcellularLocation>
        <location evidence="1">Cell membrane</location>
        <topology evidence="1">Multi-pass membrane protein</topology>
    </subcellularLocation>
</comment>
<evidence type="ECO:0000313" key="10">
    <source>
        <dbReference type="EMBL" id="RNA66926.1"/>
    </source>
</evidence>
<dbReference type="RefSeq" id="WP_122900853.1">
    <property type="nucleotide sequence ID" value="NZ_RHIB01000003.1"/>
</dbReference>
<name>A0A3M7TP62_9BACI</name>
<protein>
    <submittedName>
        <fullName evidence="10">ABC transporter permease</fullName>
    </submittedName>
</protein>
<sequence length="352" mass="39006">MRIQAMVKRICQEMVRDKRTLALLIVAPLLILSLMYFLFNSEDRDPRLGGLGLDERIVTVLEESEITVETFEEVSDVESLIVSEGLDGMLIMGAGTPELVLENSDPSASQALQMKVKQAMSLQAQQELMERTGTEADVDTTISKDYVYGSESSDFFDILSPVLIGFFVFFFVFLISGIGLLKERTSGTLERLLSTPIRRGEVVTAYLIGYGIFAIIQTVIVVLYSVLVLDIVLVGSLWHVVFINLLLALVALSLGTLLSTFAASEFQMVQFIPIAVIPQIFFSGIIPLEGMADWLQALGKVMPLYYGADALRGVMYKGFSLTDVSGSLYVLALFSIVFIVLNIYALKRYRKL</sequence>
<keyword evidence="7 8" id="KW-0472">Membrane</keyword>
<keyword evidence="4" id="KW-1003">Cell membrane</keyword>
<comment type="similarity">
    <text evidence="2">Belongs to the ABC-2 integral membrane protein family.</text>
</comment>
<evidence type="ECO:0000256" key="7">
    <source>
        <dbReference type="ARBA" id="ARBA00023136"/>
    </source>
</evidence>
<dbReference type="PROSITE" id="PS51012">
    <property type="entry name" value="ABC_TM2"/>
    <property type="match status" value="1"/>
</dbReference>
<evidence type="ECO:0000256" key="4">
    <source>
        <dbReference type="ARBA" id="ARBA00022475"/>
    </source>
</evidence>
<accession>A0A3M7TP62</accession>
<dbReference type="PANTHER" id="PTHR30294">
    <property type="entry name" value="MEMBRANE COMPONENT OF ABC TRANSPORTER YHHJ-RELATED"/>
    <property type="match status" value="1"/>
</dbReference>
<evidence type="ECO:0000313" key="11">
    <source>
        <dbReference type="Proteomes" id="UP000278746"/>
    </source>
</evidence>
<dbReference type="InterPro" id="IPR051449">
    <property type="entry name" value="ABC-2_transporter_component"/>
</dbReference>
<evidence type="ECO:0000256" key="2">
    <source>
        <dbReference type="ARBA" id="ARBA00007783"/>
    </source>
</evidence>
<proteinExistence type="inferred from homology"/>
<evidence type="ECO:0000259" key="9">
    <source>
        <dbReference type="PROSITE" id="PS51012"/>
    </source>
</evidence>
<feature type="domain" description="ABC transmembrane type-2" evidence="9">
    <location>
        <begin position="110"/>
        <end position="349"/>
    </location>
</feature>
<keyword evidence="6 8" id="KW-1133">Transmembrane helix</keyword>
<evidence type="ECO:0000256" key="1">
    <source>
        <dbReference type="ARBA" id="ARBA00004651"/>
    </source>
</evidence>
<comment type="caution">
    <text evidence="10">The sequence shown here is derived from an EMBL/GenBank/DDBJ whole genome shotgun (WGS) entry which is preliminary data.</text>
</comment>
<evidence type="ECO:0000256" key="6">
    <source>
        <dbReference type="ARBA" id="ARBA00022989"/>
    </source>
</evidence>
<evidence type="ECO:0000256" key="3">
    <source>
        <dbReference type="ARBA" id="ARBA00022448"/>
    </source>
</evidence>
<reference evidence="10 11" key="1">
    <citation type="submission" date="2018-10" db="EMBL/GenBank/DDBJ databases">
        <title>Bacillus Keqinensis sp. nov., a moderately halophilic bacterium isolated from a saline-alkaline lake.</title>
        <authorList>
            <person name="Wang H."/>
        </authorList>
    </citation>
    <scope>NUCLEOTIDE SEQUENCE [LARGE SCALE GENOMIC DNA]</scope>
    <source>
        <strain evidence="10 11">KQ-3</strain>
    </source>
</reference>
<dbReference type="InterPro" id="IPR013525">
    <property type="entry name" value="ABC2_TM"/>
</dbReference>
<dbReference type="InterPro" id="IPR047817">
    <property type="entry name" value="ABC2_TM_bact-type"/>
</dbReference>
<feature type="transmembrane region" description="Helical" evidence="8">
    <location>
        <begin position="202"/>
        <end position="224"/>
    </location>
</feature>
<dbReference type="EMBL" id="RHIB01000003">
    <property type="protein sequence ID" value="RNA66926.1"/>
    <property type="molecule type" value="Genomic_DNA"/>
</dbReference>
<feature type="transmembrane region" description="Helical" evidence="8">
    <location>
        <begin position="158"/>
        <end position="181"/>
    </location>
</feature>
<evidence type="ECO:0000256" key="5">
    <source>
        <dbReference type="ARBA" id="ARBA00022692"/>
    </source>
</evidence>
<dbReference type="Pfam" id="PF12698">
    <property type="entry name" value="ABC2_membrane_3"/>
    <property type="match status" value="1"/>
</dbReference>
<dbReference type="PANTHER" id="PTHR30294:SF38">
    <property type="entry name" value="TRANSPORT PERMEASE PROTEIN"/>
    <property type="match status" value="1"/>
</dbReference>
<feature type="transmembrane region" description="Helical" evidence="8">
    <location>
        <begin position="21"/>
        <end position="39"/>
    </location>
</feature>
<feature type="transmembrane region" description="Helical" evidence="8">
    <location>
        <begin position="271"/>
        <end position="288"/>
    </location>
</feature>
<feature type="transmembrane region" description="Helical" evidence="8">
    <location>
        <begin position="236"/>
        <end position="259"/>
    </location>
</feature>
<dbReference type="GO" id="GO:0005886">
    <property type="term" value="C:plasma membrane"/>
    <property type="evidence" value="ECO:0007669"/>
    <property type="project" value="UniProtKB-SubCell"/>
</dbReference>
<keyword evidence="11" id="KW-1185">Reference proteome</keyword>
<evidence type="ECO:0000256" key="8">
    <source>
        <dbReference type="SAM" id="Phobius"/>
    </source>
</evidence>
<organism evidence="10 11">
    <name type="scientific">Alteribacter keqinensis</name>
    <dbReference type="NCBI Taxonomy" id="2483800"/>
    <lineage>
        <taxon>Bacteria</taxon>
        <taxon>Bacillati</taxon>
        <taxon>Bacillota</taxon>
        <taxon>Bacilli</taxon>
        <taxon>Bacillales</taxon>
        <taxon>Bacillaceae</taxon>
        <taxon>Alteribacter</taxon>
    </lineage>
</organism>
<dbReference type="AlphaFoldDB" id="A0A3M7TP62"/>
<keyword evidence="5 8" id="KW-0812">Transmembrane</keyword>
<dbReference type="Proteomes" id="UP000278746">
    <property type="component" value="Unassembled WGS sequence"/>
</dbReference>
<feature type="transmembrane region" description="Helical" evidence="8">
    <location>
        <begin position="326"/>
        <end position="346"/>
    </location>
</feature>
<gene>
    <name evidence="10" type="ORF">EBO34_17140</name>
</gene>